<proteinExistence type="predicted"/>
<dbReference type="Proteomes" id="UP001633002">
    <property type="component" value="Unassembled WGS sequence"/>
</dbReference>
<keyword evidence="2" id="KW-1185">Reference proteome</keyword>
<sequence length="403" mass="45459">MLEGLSKDIGQVQGAVNDLRTDLMRQQQRLDAQTIICEPQFKTLSALITEHKAALGKAVQLEATITKSLENVDQSVTHIRQLREEHAVVTHAISRLEDNISSFQEKVCTTMEQQSADLISRDVALCDEVKQVRKGSDVKQVVEALEVKLREHVKESREAQAEVLRDQDHERAARAARSLNIRIVSLEEVEEEDTVMTVTDFFQGNLRVINPKVLQAAIIQGCSELWEGADFIALVETWETAETDALPEGFVKLTSLWNDKAGRKGRGYGGISVWVRDGLELDFQLEYSDPLKQFLCVRIGRGRTADFIVIAYFAPQGAPVYTRAGTKKEPFLELIKVVHKLTEGPVWVLGDFNSRTGSQQGMDLEDVDAKQWTRVADDAWPRMYRGKDTDARMFGRDETYRVP</sequence>
<comment type="caution">
    <text evidence="1">The sequence shown here is derived from an EMBL/GenBank/DDBJ whole genome shotgun (WGS) entry which is preliminary data.</text>
</comment>
<evidence type="ECO:0008006" key="3">
    <source>
        <dbReference type="Google" id="ProtNLM"/>
    </source>
</evidence>
<organism evidence="1 2">
    <name type="scientific">Riccia sorocarpa</name>
    <dbReference type="NCBI Taxonomy" id="122646"/>
    <lineage>
        <taxon>Eukaryota</taxon>
        <taxon>Viridiplantae</taxon>
        <taxon>Streptophyta</taxon>
        <taxon>Embryophyta</taxon>
        <taxon>Marchantiophyta</taxon>
        <taxon>Marchantiopsida</taxon>
        <taxon>Marchantiidae</taxon>
        <taxon>Marchantiales</taxon>
        <taxon>Ricciaceae</taxon>
        <taxon>Riccia</taxon>
    </lineage>
</organism>
<dbReference type="EMBL" id="JBJQOH010000006">
    <property type="protein sequence ID" value="KAL3683035.1"/>
    <property type="molecule type" value="Genomic_DNA"/>
</dbReference>
<name>A0ABD3GY45_9MARC</name>
<dbReference type="Gene3D" id="3.60.10.10">
    <property type="entry name" value="Endonuclease/exonuclease/phosphatase"/>
    <property type="match status" value="1"/>
</dbReference>
<gene>
    <name evidence="1" type="ORF">R1sor_001057</name>
</gene>
<dbReference type="AlphaFoldDB" id="A0ABD3GY45"/>
<dbReference type="InterPro" id="IPR036691">
    <property type="entry name" value="Endo/exonu/phosph_ase_sf"/>
</dbReference>
<evidence type="ECO:0000313" key="1">
    <source>
        <dbReference type="EMBL" id="KAL3683035.1"/>
    </source>
</evidence>
<protein>
    <recommendedName>
        <fullName evidence="3">Endonuclease/exonuclease/phosphatase domain-containing protein</fullName>
    </recommendedName>
</protein>
<dbReference type="SUPFAM" id="SSF56219">
    <property type="entry name" value="DNase I-like"/>
    <property type="match status" value="1"/>
</dbReference>
<accession>A0ABD3GY45</accession>
<reference evidence="1 2" key="1">
    <citation type="submission" date="2024-09" db="EMBL/GenBank/DDBJ databases">
        <title>Chromosome-scale assembly of Riccia sorocarpa.</title>
        <authorList>
            <person name="Paukszto L."/>
        </authorList>
    </citation>
    <scope>NUCLEOTIDE SEQUENCE [LARGE SCALE GENOMIC DNA]</scope>
    <source>
        <strain evidence="1">LP-2024</strain>
        <tissue evidence="1">Aerial parts of the thallus</tissue>
    </source>
</reference>
<evidence type="ECO:0000313" key="2">
    <source>
        <dbReference type="Proteomes" id="UP001633002"/>
    </source>
</evidence>